<keyword evidence="6" id="KW-1185">Reference proteome</keyword>
<feature type="domain" description="YNCE-like beta-propeller" evidence="4">
    <location>
        <begin position="370"/>
        <end position="665"/>
    </location>
</feature>
<dbReference type="SMART" id="SM00612">
    <property type="entry name" value="Kelch"/>
    <property type="match status" value="2"/>
</dbReference>
<feature type="region of interest" description="Disordered" evidence="2">
    <location>
        <begin position="27"/>
        <end position="51"/>
    </location>
</feature>
<dbReference type="Pfam" id="PF21783">
    <property type="entry name" value="YNCE"/>
    <property type="match status" value="1"/>
</dbReference>
<name>A0A9E7C209_9ACTN</name>
<evidence type="ECO:0000313" key="5">
    <source>
        <dbReference type="EMBL" id="UGS37244.1"/>
    </source>
</evidence>
<organism evidence="5 6">
    <name type="scientific">Capillimicrobium parvum</name>
    <dbReference type="NCBI Taxonomy" id="2884022"/>
    <lineage>
        <taxon>Bacteria</taxon>
        <taxon>Bacillati</taxon>
        <taxon>Actinomycetota</taxon>
        <taxon>Thermoleophilia</taxon>
        <taxon>Solirubrobacterales</taxon>
        <taxon>Capillimicrobiaceae</taxon>
        <taxon>Capillimicrobium</taxon>
    </lineage>
</organism>
<dbReference type="PANTHER" id="PTHR47197">
    <property type="entry name" value="PROTEIN NIRF"/>
    <property type="match status" value="1"/>
</dbReference>
<evidence type="ECO:0000256" key="2">
    <source>
        <dbReference type="SAM" id="MobiDB-lite"/>
    </source>
</evidence>
<dbReference type="PANTHER" id="PTHR47197:SF3">
    <property type="entry name" value="DIHYDRO-HEME D1 DEHYDROGENASE"/>
    <property type="match status" value="1"/>
</dbReference>
<evidence type="ECO:0000256" key="1">
    <source>
        <dbReference type="ARBA" id="ARBA00022729"/>
    </source>
</evidence>
<protein>
    <recommendedName>
        <fullName evidence="4">YNCE-like beta-propeller domain-containing protein</fullName>
    </recommendedName>
</protein>
<gene>
    <name evidence="5" type="ORF">DSM104329_03659</name>
</gene>
<dbReference type="InterPro" id="IPR006652">
    <property type="entry name" value="Kelch_1"/>
</dbReference>
<evidence type="ECO:0000313" key="6">
    <source>
        <dbReference type="Proteomes" id="UP001162834"/>
    </source>
</evidence>
<dbReference type="InterPro" id="IPR048433">
    <property type="entry name" value="YNCE-like_beta-prop"/>
</dbReference>
<accession>A0A9E7C209</accession>
<dbReference type="Pfam" id="PF01344">
    <property type="entry name" value="Kelch_1"/>
    <property type="match status" value="1"/>
</dbReference>
<dbReference type="SUPFAM" id="SSF117281">
    <property type="entry name" value="Kelch motif"/>
    <property type="match status" value="1"/>
</dbReference>
<dbReference type="InterPro" id="IPR015915">
    <property type="entry name" value="Kelch-typ_b-propeller"/>
</dbReference>
<feature type="chain" id="PRO_5038343747" description="YNCE-like beta-propeller domain-containing protein" evidence="3">
    <location>
        <begin position="24"/>
        <end position="683"/>
    </location>
</feature>
<dbReference type="EMBL" id="CP087164">
    <property type="protein sequence ID" value="UGS37244.1"/>
    <property type="molecule type" value="Genomic_DNA"/>
</dbReference>
<dbReference type="AlphaFoldDB" id="A0A9E7C209"/>
<sequence>MTTRRAGPVATLLVLPAAAAALAGCGGHTSTHEAATSGPRPKAATVARRPARPVARPVLRLVRARRLPGPVQLPAVAAGPAGVLAIGGLDAADASSSDILRVAPARPRLVGRLPDAIHDAAAAALGPATFVFGGGGAGGPSDAILRVDRSGATTPAGRLPAGASDITAATIGRTAYLAGGDAPAGALRTIVAFTPGRPAHVVGRLPRPLRYAAVAAVDGALIIAGGTSGPSARREVLRFDPASGRVRQIGRLPAPTTHAAAATLGGRVYVLGGRGDAPSSQRDTILAIDPATGRVRRAGRLPRAVSDLAAATAGSRIVVAGGRDATGSVLDELWWLAASSTATRSSPARAPTAGVYAHATARDISPAVRGDPARVYVPDSEADRVDVISQRTGRVIRSIPVGRQPQHVTPSWDLRTLWVSNDLGNSLTPIDPRTGHVGRPVPVTDPYNLYFTPDGRRAIVVAEARRELDFRSPHTMRLRHALKVPGCRGVDHMDDTADGRYALVSCEFAARMIVVDLRRERVVRTILLRPGSMPQDVKVSPDGRTFYVADMASGGVWLIDARTWRRLRLQPTGRGAHGLYPSRDSRWLYVSNREEGSISVISFATRRPVAKWQLPGGGSPDMGGVSADGRVLWLTGRYNAEVYAISTRSGRLLRRIPVGAGPHGAAVWPQPGRYSIGHTGILR</sequence>
<dbReference type="Gene3D" id="2.130.10.10">
    <property type="entry name" value="YVTN repeat-like/Quinoprotein amine dehydrogenase"/>
    <property type="match status" value="2"/>
</dbReference>
<dbReference type="Proteomes" id="UP001162834">
    <property type="component" value="Chromosome"/>
</dbReference>
<dbReference type="InterPro" id="IPR051200">
    <property type="entry name" value="Host-pathogen_enzymatic-act"/>
</dbReference>
<feature type="signal peptide" evidence="3">
    <location>
        <begin position="1"/>
        <end position="23"/>
    </location>
</feature>
<dbReference type="PROSITE" id="PS51257">
    <property type="entry name" value="PROKAR_LIPOPROTEIN"/>
    <property type="match status" value="1"/>
</dbReference>
<dbReference type="SUPFAM" id="SSF50974">
    <property type="entry name" value="Nitrous oxide reductase, N-terminal domain"/>
    <property type="match status" value="1"/>
</dbReference>
<reference evidence="5" key="1">
    <citation type="journal article" date="2022" name="Int. J. Syst. Evol. Microbiol.">
        <title>Pseudomonas aegrilactucae sp. nov. and Pseudomonas morbosilactucae sp. nov., pathogens causing bacterial rot of lettuce in Japan.</title>
        <authorList>
            <person name="Sawada H."/>
            <person name="Fujikawa T."/>
            <person name="Satou M."/>
        </authorList>
    </citation>
    <scope>NUCLEOTIDE SEQUENCE</scope>
    <source>
        <strain evidence="5">0166_1</strain>
    </source>
</reference>
<dbReference type="Gene3D" id="2.120.10.80">
    <property type="entry name" value="Kelch-type beta propeller"/>
    <property type="match status" value="1"/>
</dbReference>
<proteinExistence type="predicted"/>
<evidence type="ECO:0000256" key="3">
    <source>
        <dbReference type="SAM" id="SignalP"/>
    </source>
</evidence>
<keyword evidence="1 3" id="KW-0732">Signal</keyword>
<dbReference type="RefSeq" id="WP_259311301.1">
    <property type="nucleotide sequence ID" value="NZ_CP087164.1"/>
</dbReference>
<evidence type="ECO:0000259" key="4">
    <source>
        <dbReference type="Pfam" id="PF21783"/>
    </source>
</evidence>
<feature type="compositionally biased region" description="Low complexity" evidence="2">
    <location>
        <begin position="39"/>
        <end position="51"/>
    </location>
</feature>
<dbReference type="InterPro" id="IPR011045">
    <property type="entry name" value="N2O_reductase_N"/>
</dbReference>
<dbReference type="KEGG" id="sbae:DSM104329_03659"/>
<dbReference type="InterPro" id="IPR015943">
    <property type="entry name" value="WD40/YVTN_repeat-like_dom_sf"/>
</dbReference>